<evidence type="ECO:0000256" key="5">
    <source>
        <dbReference type="PROSITE-ProRule" id="PRU10141"/>
    </source>
</evidence>
<dbReference type="InterPro" id="IPR011009">
    <property type="entry name" value="Kinase-like_dom_sf"/>
</dbReference>
<gene>
    <name evidence="8" type="ORF">H4W34_001145</name>
</gene>
<keyword evidence="2 5" id="KW-0547">Nucleotide-binding</keyword>
<feature type="compositionally biased region" description="Low complexity" evidence="6">
    <location>
        <begin position="352"/>
        <end position="362"/>
    </location>
</feature>
<feature type="compositionally biased region" description="Gly residues" evidence="6">
    <location>
        <begin position="363"/>
        <end position="378"/>
    </location>
</feature>
<keyword evidence="3" id="KW-0418">Kinase</keyword>
<dbReference type="InterPro" id="IPR017441">
    <property type="entry name" value="Protein_kinase_ATP_BS"/>
</dbReference>
<dbReference type="PANTHER" id="PTHR43289">
    <property type="entry name" value="MITOGEN-ACTIVATED PROTEIN KINASE KINASE KINASE 20-RELATED"/>
    <property type="match status" value="1"/>
</dbReference>
<sequence>MESLRPEDPTSIGGYPLLARIGAGGMGQVYLGLTEGGRHVAIKVIRDDFESEQALARFRREVATVERVRSRFAAAMVGAGLAEPPYWLATEYVPGPTLRQAVAAHGPLPPGTCLRLLAALAHGLLEIHRQGIQHRDLKPGNVILAPDGPRLIDFGIARGEGQTQITQTGAWNGTPGYVAPEVVREQQPVPASDVFSLAGTIAYAATGRPPFGGGRIEALIHRTLSGDIDVDGVDPRLAELIELCARKDPADRLPLEELFRRTASEGALADDPGYRRVVGDPRPVPARLEDAIATGLVPPERTTTGRGPGPRSRAAVIAASAAVVVVVLAGALGARAVFQDDGTGPAASGTERPSQGPSAGAAAGSGTGAGGPATGTGGSRAARTPGPDGRPPDELLLKQPTSDYQNVNFSETDHACLPALRPEDSARQRQMQLSAPRTPYKGKTVEFGMRHKWDTPPGYYVAAEVRVPRGAAIGNAVSGAARSKPQLVKDVDWTYLTYPTDFEWAGSGGAYPLIEGTWTIVWLHVHSNGDAYYIGCDGFTVA</sequence>
<name>A0ABR9JL79_9ACTN</name>
<dbReference type="RefSeq" id="WP_318783944.1">
    <property type="nucleotide sequence ID" value="NZ_JADBDZ010000001.1"/>
</dbReference>
<dbReference type="PROSITE" id="PS00107">
    <property type="entry name" value="PROTEIN_KINASE_ATP"/>
    <property type="match status" value="1"/>
</dbReference>
<dbReference type="PROSITE" id="PS50011">
    <property type="entry name" value="PROTEIN_KINASE_DOM"/>
    <property type="match status" value="1"/>
</dbReference>
<feature type="region of interest" description="Disordered" evidence="6">
    <location>
        <begin position="289"/>
        <end position="311"/>
    </location>
</feature>
<evidence type="ECO:0000313" key="8">
    <source>
        <dbReference type="EMBL" id="MBE1531312.1"/>
    </source>
</evidence>
<dbReference type="EMBL" id="JADBDZ010000001">
    <property type="protein sequence ID" value="MBE1531312.1"/>
    <property type="molecule type" value="Genomic_DNA"/>
</dbReference>
<dbReference type="Pfam" id="PF00069">
    <property type="entry name" value="Pkinase"/>
    <property type="match status" value="1"/>
</dbReference>
<dbReference type="SMART" id="SM00220">
    <property type="entry name" value="S_TKc"/>
    <property type="match status" value="1"/>
</dbReference>
<dbReference type="InterPro" id="IPR008271">
    <property type="entry name" value="Ser/Thr_kinase_AS"/>
</dbReference>
<dbReference type="Proteomes" id="UP000627838">
    <property type="component" value="Unassembled WGS sequence"/>
</dbReference>
<dbReference type="InterPro" id="IPR000719">
    <property type="entry name" value="Prot_kinase_dom"/>
</dbReference>
<keyword evidence="1" id="KW-0808">Transferase</keyword>
<proteinExistence type="predicted"/>
<dbReference type="PANTHER" id="PTHR43289:SF34">
    <property type="entry name" value="SERINE_THREONINE-PROTEIN KINASE YBDM-RELATED"/>
    <property type="match status" value="1"/>
</dbReference>
<dbReference type="CDD" id="cd14014">
    <property type="entry name" value="STKc_PknB_like"/>
    <property type="match status" value="1"/>
</dbReference>
<dbReference type="PROSITE" id="PS00108">
    <property type="entry name" value="PROTEIN_KINASE_ST"/>
    <property type="match status" value="1"/>
</dbReference>
<dbReference type="Gene3D" id="3.30.200.20">
    <property type="entry name" value="Phosphorylase Kinase, domain 1"/>
    <property type="match status" value="1"/>
</dbReference>
<evidence type="ECO:0000256" key="1">
    <source>
        <dbReference type="ARBA" id="ARBA00022679"/>
    </source>
</evidence>
<evidence type="ECO:0000259" key="7">
    <source>
        <dbReference type="PROSITE" id="PS50011"/>
    </source>
</evidence>
<protein>
    <recommendedName>
        <fullName evidence="7">Protein kinase domain-containing protein</fullName>
    </recommendedName>
</protein>
<comment type="caution">
    <text evidence="8">The sequence shown here is derived from an EMBL/GenBank/DDBJ whole genome shotgun (WGS) entry which is preliminary data.</text>
</comment>
<organism evidence="8 9">
    <name type="scientific">Actinomadura algeriensis</name>
    <dbReference type="NCBI Taxonomy" id="1679523"/>
    <lineage>
        <taxon>Bacteria</taxon>
        <taxon>Bacillati</taxon>
        <taxon>Actinomycetota</taxon>
        <taxon>Actinomycetes</taxon>
        <taxon>Streptosporangiales</taxon>
        <taxon>Thermomonosporaceae</taxon>
        <taxon>Actinomadura</taxon>
    </lineage>
</organism>
<feature type="domain" description="Protein kinase" evidence="7">
    <location>
        <begin position="15"/>
        <end position="268"/>
    </location>
</feature>
<dbReference type="Gene3D" id="1.10.510.10">
    <property type="entry name" value="Transferase(Phosphotransferase) domain 1"/>
    <property type="match status" value="1"/>
</dbReference>
<feature type="binding site" evidence="5">
    <location>
        <position position="43"/>
    </location>
    <ligand>
        <name>ATP</name>
        <dbReference type="ChEBI" id="CHEBI:30616"/>
    </ligand>
</feature>
<keyword evidence="4 5" id="KW-0067">ATP-binding</keyword>
<evidence type="ECO:0000256" key="4">
    <source>
        <dbReference type="ARBA" id="ARBA00022840"/>
    </source>
</evidence>
<dbReference type="SUPFAM" id="SSF56112">
    <property type="entry name" value="Protein kinase-like (PK-like)"/>
    <property type="match status" value="1"/>
</dbReference>
<reference evidence="8 9" key="1">
    <citation type="submission" date="2020-10" db="EMBL/GenBank/DDBJ databases">
        <title>Sequencing the genomes of 1000 actinobacteria strains.</title>
        <authorList>
            <person name="Klenk H.-P."/>
        </authorList>
    </citation>
    <scope>NUCLEOTIDE SEQUENCE [LARGE SCALE GENOMIC DNA]</scope>
    <source>
        <strain evidence="8 9">DSM 46744</strain>
    </source>
</reference>
<evidence type="ECO:0000256" key="6">
    <source>
        <dbReference type="SAM" id="MobiDB-lite"/>
    </source>
</evidence>
<accession>A0ABR9JL79</accession>
<keyword evidence="9" id="KW-1185">Reference proteome</keyword>
<evidence type="ECO:0000256" key="3">
    <source>
        <dbReference type="ARBA" id="ARBA00022777"/>
    </source>
</evidence>
<evidence type="ECO:0000313" key="9">
    <source>
        <dbReference type="Proteomes" id="UP000627838"/>
    </source>
</evidence>
<evidence type="ECO:0000256" key="2">
    <source>
        <dbReference type="ARBA" id="ARBA00022741"/>
    </source>
</evidence>
<feature type="region of interest" description="Disordered" evidence="6">
    <location>
        <begin position="342"/>
        <end position="398"/>
    </location>
</feature>